<dbReference type="STRING" id="747682.MALL_0431"/>
<dbReference type="EMBL" id="ADNC01000027">
    <property type="protein sequence ID" value="EFF41229.1"/>
    <property type="molecule type" value="Genomic_DNA"/>
</dbReference>
<protein>
    <submittedName>
        <fullName evidence="1">Uncharacterized protein</fullName>
    </submittedName>
</protein>
<dbReference type="RefSeq" id="WP_005683849.1">
    <property type="nucleotide sequence ID" value="NZ_ADNC01000027.1"/>
</dbReference>
<evidence type="ECO:0000313" key="1">
    <source>
        <dbReference type="EMBL" id="EFF41229.1"/>
    </source>
</evidence>
<sequence length="193" mass="21991">MTTSLENVSKYESLKPRINSIKEKIAPLTASNVKTADELKTEYEKLVQELVAATEEKNIIDSKEKLTLKIEEAKSFSKELDVNTDFSKEKQKLEAKITETSNLKDANDNTSTKILELHKQLDDAIKAVKDSKEEILKQHNVVKDNIQNELVKVDELLKTLPTNSDYETIKSTLTTLKEETIKNKNLQSKQKKN</sequence>
<organism evidence="1 2">
    <name type="scientific">Mycoplasmopsis alligatoris A21JP2</name>
    <dbReference type="NCBI Taxonomy" id="747682"/>
    <lineage>
        <taxon>Bacteria</taxon>
        <taxon>Bacillati</taxon>
        <taxon>Mycoplasmatota</taxon>
        <taxon>Mycoplasmoidales</taxon>
        <taxon>Metamycoplasmataceae</taxon>
        <taxon>Mycoplasmopsis</taxon>
    </lineage>
</organism>
<evidence type="ECO:0000313" key="2">
    <source>
        <dbReference type="Proteomes" id="UP000004757"/>
    </source>
</evidence>
<gene>
    <name evidence="1" type="ORF">MALL_0431</name>
</gene>
<accession>D4XWJ9</accession>
<name>D4XWJ9_9BACT</name>
<comment type="caution">
    <text evidence="1">The sequence shown here is derived from an EMBL/GenBank/DDBJ whole genome shotgun (WGS) entry which is preliminary data.</text>
</comment>
<reference evidence="1 2" key="1">
    <citation type="submission" date="2010-03" db="EMBL/GenBank/DDBJ databases">
        <authorList>
            <person name="Glass J.I."/>
            <person name="Benders G.A."/>
            <person name="Durkin A.S."/>
            <person name="Farmerie W.G."/>
            <person name="Hlavinka K."/>
            <person name="Hostetler J."/>
            <person name="Jackson J."/>
            <person name="May M.A."/>
            <person name="Miller R.H."/>
            <person name="Paralanov V."/>
            <person name="Radune D."/>
            <person name="Szczypinski B."/>
            <person name="Brown D.R."/>
        </authorList>
    </citation>
    <scope>NUCLEOTIDE SEQUENCE [LARGE SCALE GENOMIC DNA]</scope>
    <source>
        <strain evidence="1 2">A21JP2</strain>
    </source>
</reference>
<dbReference type="Proteomes" id="UP000004757">
    <property type="component" value="Unassembled WGS sequence"/>
</dbReference>
<proteinExistence type="predicted"/>
<keyword evidence="2" id="KW-1185">Reference proteome</keyword>
<dbReference type="AlphaFoldDB" id="D4XWJ9"/>